<dbReference type="EMBL" id="QJJR01000004">
    <property type="protein sequence ID" value="PXW91817.1"/>
    <property type="molecule type" value="Genomic_DNA"/>
</dbReference>
<reference evidence="2 3" key="1">
    <citation type="submission" date="2018-05" db="EMBL/GenBank/DDBJ databases">
        <title>Genomic Encyclopedia of Type Strains, Phase IV (KMG-IV): sequencing the most valuable type-strain genomes for metagenomic binning, comparative biology and taxonomic classification.</title>
        <authorList>
            <person name="Goeker M."/>
        </authorList>
    </citation>
    <scope>NUCLEOTIDE SEQUENCE [LARGE SCALE GENOMIC DNA]</scope>
    <source>
        <strain evidence="2 3">DSM 22440</strain>
    </source>
</reference>
<accession>A0A2V3WBH7</accession>
<dbReference type="Proteomes" id="UP000247922">
    <property type="component" value="Unassembled WGS sequence"/>
</dbReference>
<protein>
    <submittedName>
        <fullName evidence="2">Uncharacterized protein</fullName>
    </submittedName>
</protein>
<feature type="compositionally biased region" description="Polar residues" evidence="1">
    <location>
        <begin position="31"/>
        <end position="45"/>
    </location>
</feature>
<feature type="region of interest" description="Disordered" evidence="1">
    <location>
        <begin position="25"/>
        <end position="45"/>
    </location>
</feature>
<proteinExistence type="predicted"/>
<gene>
    <name evidence="2" type="ORF">DES38_104252</name>
</gene>
<dbReference type="AlphaFoldDB" id="A0A2V3WBH7"/>
<organism evidence="2 3">
    <name type="scientific">Streptohalobacillus salinus</name>
    <dbReference type="NCBI Taxonomy" id="621096"/>
    <lineage>
        <taxon>Bacteria</taxon>
        <taxon>Bacillati</taxon>
        <taxon>Bacillota</taxon>
        <taxon>Bacilli</taxon>
        <taxon>Bacillales</taxon>
        <taxon>Bacillaceae</taxon>
        <taxon>Streptohalobacillus</taxon>
    </lineage>
</organism>
<evidence type="ECO:0000313" key="2">
    <source>
        <dbReference type="EMBL" id="PXW91817.1"/>
    </source>
</evidence>
<evidence type="ECO:0000256" key="1">
    <source>
        <dbReference type="SAM" id="MobiDB-lite"/>
    </source>
</evidence>
<comment type="caution">
    <text evidence="2">The sequence shown here is derived from an EMBL/GenBank/DDBJ whole genome shotgun (WGS) entry which is preliminary data.</text>
</comment>
<evidence type="ECO:0000313" key="3">
    <source>
        <dbReference type="Proteomes" id="UP000247922"/>
    </source>
</evidence>
<keyword evidence="3" id="KW-1185">Reference proteome</keyword>
<sequence>MSSIFVCDNPINVKYGVINKLKRMEKGGSPHEQTTSGEVRLFNNG</sequence>
<name>A0A2V3WBH7_9BACI</name>